<keyword evidence="1" id="KW-0732">Signal</keyword>
<dbReference type="EMBL" id="JAVFKY010000003">
    <property type="protein sequence ID" value="KAK5578784.1"/>
    <property type="molecule type" value="Genomic_DNA"/>
</dbReference>
<dbReference type="AlphaFoldDB" id="A0AAN7TSL4"/>
<proteinExistence type="predicted"/>
<feature type="signal peptide" evidence="1">
    <location>
        <begin position="1"/>
        <end position="25"/>
    </location>
</feature>
<accession>A0AAN7TSL4</accession>
<feature type="chain" id="PRO_5042869895" evidence="1">
    <location>
        <begin position="26"/>
        <end position="73"/>
    </location>
</feature>
<gene>
    <name evidence="2" type="ORF">RB653_008457</name>
</gene>
<evidence type="ECO:0000256" key="1">
    <source>
        <dbReference type="SAM" id="SignalP"/>
    </source>
</evidence>
<sequence>MKTKVLLVTLLSLMVICFINLQVSADKMIKENTYNEYETETLDECLKKCQNRHYLKDPCIIRCHVLHPIGDDK</sequence>
<reference evidence="2 3" key="1">
    <citation type="submission" date="2023-11" db="EMBL/GenBank/DDBJ databases">
        <title>Dfirmibasis_genome.</title>
        <authorList>
            <person name="Edelbroek B."/>
            <person name="Kjellin J."/>
            <person name="Jerlstrom-Hultqvist J."/>
            <person name="Soderbom F."/>
        </authorList>
    </citation>
    <scope>NUCLEOTIDE SEQUENCE [LARGE SCALE GENOMIC DNA]</scope>
    <source>
        <strain evidence="2 3">TNS-C-14</strain>
    </source>
</reference>
<protein>
    <submittedName>
        <fullName evidence="2">Uncharacterized protein</fullName>
    </submittedName>
</protein>
<name>A0AAN7TSL4_9MYCE</name>
<dbReference type="Proteomes" id="UP001344447">
    <property type="component" value="Unassembled WGS sequence"/>
</dbReference>
<evidence type="ECO:0000313" key="3">
    <source>
        <dbReference type="Proteomes" id="UP001344447"/>
    </source>
</evidence>
<organism evidence="2 3">
    <name type="scientific">Dictyostelium firmibasis</name>
    <dbReference type="NCBI Taxonomy" id="79012"/>
    <lineage>
        <taxon>Eukaryota</taxon>
        <taxon>Amoebozoa</taxon>
        <taxon>Evosea</taxon>
        <taxon>Eumycetozoa</taxon>
        <taxon>Dictyostelia</taxon>
        <taxon>Dictyosteliales</taxon>
        <taxon>Dictyosteliaceae</taxon>
        <taxon>Dictyostelium</taxon>
    </lineage>
</organism>
<keyword evidence="3" id="KW-1185">Reference proteome</keyword>
<comment type="caution">
    <text evidence="2">The sequence shown here is derived from an EMBL/GenBank/DDBJ whole genome shotgun (WGS) entry which is preliminary data.</text>
</comment>
<evidence type="ECO:0000313" key="2">
    <source>
        <dbReference type="EMBL" id="KAK5578784.1"/>
    </source>
</evidence>